<evidence type="ECO:0000256" key="7">
    <source>
        <dbReference type="PIRSR" id="PIRSR000114-1"/>
    </source>
</evidence>
<dbReference type="InterPro" id="IPR011128">
    <property type="entry name" value="G3P_DH_NAD-dep_N"/>
</dbReference>
<evidence type="ECO:0000256" key="11">
    <source>
        <dbReference type="RuleBase" id="RU361243"/>
    </source>
</evidence>
<feature type="domain" description="Glycerol-3-phosphate dehydrogenase NAD-dependent N-terminal" evidence="12">
    <location>
        <begin position="24"/>
        <end position="179"/>
    </location>
</feature>
<dbReference type="NCBIfam" id="NF000940">
    <property type="entry name" value="PRK00094.1-2"/>
    <property type="match status" value="1"/>
</dbReference>
<dbReference type="GO" id="GO:0005829">
    <property type="term" value="C:cytosol"/>
    <property type="evidence" value="ECO:0007669"/>
    <property type="project" value="TreeGrafter"/>
</dbReference>
<evidence type="ECO:0000313" key="14">
    <source>
        <dbReference type="EMBL" id="QDZ19916.1"/>
    </source>
</evidence>
<evidence type="ECO:0000259" key="13">
    <source>
        <dbReference type="Pfam" id="PF07479"/>
    </source>
</evidence>
<feature type="binding site" evidence="9">
    <location>
        <position position="160"/>
    </location>
    <ligand>
        <name>NAD(+)</name>
        <dbReference type="ChEBI" id="CHEBI:57540"/>
    </ligand>
</feature>
<evidence type="ECO:0000256" key="5">
    <source>
        <dbReference type="ARBA" id="ARBA00060503"/>
    </source>
</evidence>
<dbReference type="PIRSF" id="PIRSF000114">
    <property type="entry name" value="Glycerol-3-P_dh"/>
    <property type="match status" value="1"/>
</dbReference>
<comment type="catalytic activity">
    <reaction evidence="4 11">
        <text>sn-glycerol 3-phosphate + NAD(+) = dihydroxyacetone phosphate + NADH + H(+)</text>
        <dbReference type="Rhea" id="RHEA:11092"/>
        <dbReference type="ChEBI" id="CHEBI:15378"/>
        <dbReference type="ChEBI" id="CHEBI:57540"/>
        <dbReference type="ChEBI" id="CHEBI:57597"/>
        <dbReference type="ChEBI" id="CHEBI:57642"/>
        <dbReference type="ChEBI" id="CHEBI:57945"/>
        <dbReference type="EC" id="1.1.1.8"/>
    </reaction>
</comment>
<feature type="domain" description="Glycerol-3-phosphate dehydrogenase NAD-dependent C-terminal" evidence="13">
    <location>
        <begin position="200"/>
        <end position="344"/>
    </location>
</feature>
<dbReference type="Pfam" id="PF07479">
    <property type="entry name" value="NAD_Gly3P_dh_C"/>
    <property type="match status" value="1"/>
</dbReference>
<gene>
    <name evidence="14" type="ORF">A3770_03p24340</name>
</gene>
<dbReference type="InterPro" id="IPR008927">
    <property type="entry name" value="6-PGluconate_DH-like_C_sf"/>
</dbReference>
<dbReference type="NCBIfam" id="NF000942">
    <property type="entry name" value="PRK00094.1-4"/>
    <property type="match status" value="1"/>
</dbReference>
<feature type="binding site" evidence="8">
    <location>
        <position position="127"/>
    </location>
    <ligand>
        <name>substrate</name>
    </ligand>
</feature>
<dbReference type="InterPro" id="IPR036291">
    <property type="entry name" value="NAD(P)-bd_dom_sf"/>
</dbReference>
<dbReference type="InterPro" id="IPR013328">
    <property type="entry name" value="6PGD_dom2"/>
</dbReference>
<keyword evidence="2 10" id="KW-0560">Oxidoreductase</keyword>
<comment type="subcellular location">
    <subcellularLocation>
        <location evidence="5">Glycosome</location>
    </subcellularLocation>
</comment>
<dbReference type="OrthoDB" id="10263760at2759"/>
<feature type="binding site" evidence="9">
    <location>
        <position position="275"/>
    </location>
    <ligand>
        <name>NAD(+)</name>
        <dbReference type="ChEBI" id="CHEBI:57540"/>
    </ligand>
</feature>
<comment type="similarity">
    <text evidence="1 10">Belongs to the NAD-dependent glycerol-3-phosphate dehydrogenase family.</text>
</comment>
<dbReference type="GO" id="GO:0020015">
    <property type="term" value="C:glycosome"/>
    <property type="evidence" value="ECO:0007669"/>
    <property type="project" value="UniProtKB-SubCell"/>
</dbReference>
<dbReference type="PRINTS" id="PR00077">
    <property type="entry name" value="GPDHDRGNASE"/>
</dbReference>
<dbReference type="FunFam" id="3.40.50.720:FF:000019">
    <property type="entry name" value="Glycerol-3-phosphate dehydrogenase [NAD(P)+]"/>
    <property type="match status" value="1"/>
</dbReference>
<dbReference type="EC" id="1.1.1.8" evidence="11"/>
<evidence type="ECO:0000256" key="8">
    <source>
        <dbReference type="PIRSR" id="PIRSR000114-2"/>
    </source>
</evidence>
<proteinExistence type="inferred from homology"/>
<dbReference type="SUPFAM" id="SSF48179">
    <property type="entry name" value="6-phosphogluconate dehydrogenase C-terminal domain-like"/>
    <property type="match status" value="1"/>
</dbReference>
<dbReference type="PANTHER" id="PTHR11728">
    <property type="entry name" value="GLYCEROL-3-PHOSPHATE DEHYDROGENASE"/>
    <property type="match status" value="1"/>
</dbReference>
<sequence length="368" mass="39668">MKRMKSSSSMTNLLGAHQESAEMKVTVFGSGSFGMAMATLVARNGFDVVVLTRREEVAEGINKDRRNPTHLKEFLLPENLKATTDAVEALRGTSFIVHCIPLQSTKSFLESMKDKIEPGVPIVSTSKGLHTETLEMMHEIIPNALGRPQPVAFLSGPTFAQDIMANTPSGAVLASEDIMMSRKLAHLFSGPTMRVYPSEDVIGVQVGGALKNVIAILAGVAEGLGLGINAVALLVTRGCREMNRLAVAMGGQEHTMNGLAGIGDLMLTCLGGLSRNKRVGIELGRGKNLEQVLKERAESLQGVAEGVATTPAAVKLATRYRIPTPIMFMANRLLKGEDDAANLLKDMMEAPMLDDVSLEMEFQAMKYW</sequence>
<dbReference type="Proteomes" id="UP000316726">
    <property type="component" value="Chromosome 3"/>
</dbReference>
<evidence type="ECO:0000259" key="12">
    <source>
        <dbReference type="Pfam" id="PF01210"/>
    </source>
</evidence>
<dbReference type="GO" id="GO:0141152">
    <property type="term" value="F:glycerol-3-phosphate dehydrogenase (NAD+) activity"/>
    <property type="evidence" value="ECO:0007669"/>
    <property type="project" value="UniProtKB-UniRule"/>
</dbReference>
<evidence type="ECO:0000256" key="1">
    <source>
        <dbReference type="ARBA" id="ARBA00011009"/>
    </source>
</evidence>
<keyword evidence="15" id="KW-1185">Reference proteome</keyword>
<feature type="binding site" evidence="9">
    <location>
        <begin position="29"/>
        <end position="34"/>
    </location>
    <ligand>
        <name>NAD(+)</name>
        <dbReference type="ChEBI" id="CHEBI:57540"/>
    </ligand>
</feature>
<dbReference type="SUPFAM" id="SSF51735">
    <property type="entry name" value="NAD(P)-binding Rossmann-fold domains"/>
    <property type="match status" value="1"/>
</dbReference>
<evidence type="ECO:0000256" key="10">
    <source>
        <dbReference type="RuleBase" id="RU000437"/>
    </source>
</evidence>
<protein>
    <recommendedName>
        <fullName evidence="11">Glycerol-3-phosphate dehydrogenase [NAD(+)]</fullName>
        <ecNumber evidence="11">1.1.1.8</ecNumber>
    </recommendedName>
</protein>
<evidence type="ECO:0000256" key="2">
    <source>
        <dbReference type="ARBA" id="ARBA00023002"/>
    </source>
</evidence>
<dbReference type="Gene3D" id="1.10.1040.10">
    <property type="entry name" value="N-(1-d-carboxylethyl)-l-norvaline Dehydrogenase, domain 2"/>
    <property type="match status" value="1"/>
</dbReference>
<dbReference type="Gene3D" id="3.40.50.720">
    <property type="entry name" value="NAD(P)-binding Rossmann-like Domain"/>
    <property type="match status" value="1"/>
</dbReference>
<dbReference type="InterPro" id="IPR006168">
    <property type="entry name" value="G3P_DH_NAD-dep"/>
</dbReference>
<keyword evidence="3 9" id="KW-0520">NAD</keyword>
<evidence type="ECO:0000256" key="4">
    <source>
        <dbReference type="ARBA" id="ARBA00048683"/>
    </source>
</evidence>
<feature type="binding site" evidence="8">
    <location>
        <begin position="275"/>
        <end position="276"/>
    </location>
    <ligand>
        <name>substrate</name>
    </ligand>
</feature>
<keyword evidence="6" id="KW-0327">Glycosome</keyword>
<dbReference type="STRING" id="1764295.A0A5B8MHG5"/>
<dbReference type="GO" id="GO:0005975">
    <property type="term" value="P:carbohydrate metabolic process"/>
    <property type="evidence" value="ECO:0007669"/>
    <property type="project" value="InterPro"/>
</dbReference>
<dbReference type="GO" id="GO:0051287">
    <property type="term" value="F:NAD binding"/>
    <property type="evidence" value="ECO:0007669"/>
    <property type="project" value="UniProtKB-UniRule"/>
</dbReference>
<name>A0A5B8MHG5_9CHLO</name>
<evidence type="ECO:0000313" key="15">
    <source>
        <dbReference type="Proteomes" id="UP000316726"/>
    </source>
</evidence>
<dbReference type="EMBL" id="CP031036">
    <property type="protein sequence ID" value="QDZ19916.1"/>
    <property type="molecule type" value="Genomic_DNA"/>
</dbReference>
<reference evidence="14 15" key="1">
    <citation type="submission" date="2018-07" db="EMBL/GenBank/DDBJ databases">
        <title>The complete nuclear genome of the prasinophyte Chloropicon primus (CCMP1205).</title>
        <authorList>
            <person name="Pombert J.-F."/>
            <person name="Otis C."/>
            <person name="Turmel M."/>
            <person name="Lemieux C."/>
        </authorList>
    </citation>
    <scope>NUCLEOTIDE SEQUENCE [LARGE SCALE GENOMIC DNA]</scope>
    <source>
        <strain evidence="14 15">CCMP1205</strain>
    </source>
</reference>
<dbReference type="PANTHER" id="PTHR11728:SF1">
    <property type="entry name" value="GLYCEROL-3-PHOSPHATE DEHYDROGENASE [NAD(+)] 2, CHLOROPLASTIC"/>
    <property type="match status" value="1"/>
</dbReference>
<evidence type="ECO:0000256" key="6">
    <source>
        <dbReference type="ARBA" id="ARBA00084116"/>
    </source>
</evidence>
<dbReference type="InterPro" id="IPR006109">
    <property type="entry name" value="G3P_DH_NAD-dep_C"/>
</dbReference>
<dbReference type="GO" id="GO:0046168">
    <property type="term" value="P:glycerol-3-phosphate catabolic process"/>
    <property type="evidence" value="ECO:0007669"/>
    <property type="project" value="UniProtKB-UniRule"/>
</dbReference>
<dbReference type="Pfam" id="PF01210">
    <property type="entry name" value="NAD_Gly3P_dh_N"/>
    <property type="match status" value="1"/>
</dbReference>
<organism evidence="14 15">
    <name type="scientific">Chloropicon primus</name>
    <dbReference type="NCBI Taxonomy" id="1764295"/>
    <lineage>
        <taxon>Eukaryota</taxon>
        <taxon>Viridiplantae</taxon>
        <taxon>Chlorophyta</taxon>
        <taxon>Chloropicophyceae</taxon>
        <taxon>Chloropicales</taxon>
        <taxon>Chloropicaceae</taxon>
        <taxon>Chloropicon</taxon>
    </lineage>
</organism>
<feature type="active site" description="Proton acceptor" evidence="7">
    <location>
        <position position="211"/>
    </location>
</feature>
<accession>A0A5B8MHG5</accession>
<dbReference type="HAMAP" id="MF_00394">
    <property type="entry name" value="NAD_Glyc3P_dehydrog"/>
    <property type="match status" value="1"/>
</dbReference>
<evidence type="ECO:0000256" key="9">
    <source>
        <dbReference type="PIRSR" id="PIRSR000114-3"/>
    </source>
</evidence>
<dbReference type="FunFam" id="1.10.1040.10:FF:000001">
    <property type="entry name" value="Glycerol-3-phosphate dehydrogenase [NAD(P)+]"/>
    <property type="match status" value="1"/>
</dbReference>
<dbReference type="AlphaFoldDB" id="A0A5B8MHG5"/>
<evidence type="ECO:0000256" key="3">
    <source>
        <dbReference type="ARBA" id="ARBA00023027"/>
    </source>
</evidence>